<evidence type="ECO:0000256" key="3">
    <source>
        <dbReference type="ARBA" id="ARBA00022692"/>
    </source>
</evidence>
<protein>
    <recommendedName>
        <fullName evidence="6">WAT1-related protein</fullName>
    </recommendedName>
</protein>
<comment type="subcellular location">
    <subcellularLocation>
        <location evidence="1 6">Membrane</location>
        <topology evidence="1 6">Multi-pass membrane protein</topology>
    </subcellularLocation>
</comment>
<feature type="transmembrane region" description="Helical" evidence="6">
    <location>
        <begin position="12"/>
        <end position="35"/>
    </location>
</feature>
<feature type="transmembrane region" description="Helical" evidence="6">
    <location>
        <begin position="191"/>
        <end position="211"/>
    </location>
</feature>
<keyword evidence="3 6" id="KW-0812">Transmembrane</keyword>
<evidence type="ECO:0000313" key="10">
    <source>
        <dbReference type="RefSeq" id="XP_027096793.1"/>
    </source>
</evidence>
<name>A0A6P6V1T4_COFAR</name>
<dbReference type="GO" id="GO:0022857">
    <property type="term" value="F:transmembrane transporter activity"/>
    <property type="evidence" value="ECO:0007669"/>
    <property type="project" value="InterPro"/>
</dbReference>
<feature type="domain" description="EamA" evidence="8">
    <location>
        <begin position="18"/>
        <end position="153"/>
    </location>
</feature>
<dbReference type="InterPro" id="IPR030184">
    <property type="entry name" value="WAT1-related"/>
</dbReference>
<reference evidence="9" key="1">
    <citation type="journal article" date="2025" name="Foods">
        <title>Unveiling the Microbial Signatures of Arabica Coffee Cherries: Insights into Ripeness Specific Diversity, Functional Traits, and Implications for Quality and Safety.</title>
        <authorList>
            <consortium name="RefSeq"/>
            <person name="Tenea G.N."/>
            <person name="Cifuentes V."/>
            <person name="Reyes P."/>
            <person name="Cevallos-Vallejos M."/>
        </authorList>
    </citation>
    <scope>NUCLEOTIDE SEQUENCE [LARGE SCALE GENOMIC DNA]</scope>
</reference>
<feature type="transmembrane region" description="Helical" evidence="6">
    <location>
        <begin position="259"/>
        <end position="280"/>
    </location>
</feature>
<gene>
    <name evidence="10" type="primary">LOC113716597</name>
</gene>
<comment type="similarity">
    <text evidence="2 6">Belongs to the drug/metabolite transporter (DMT) superfamily. Plant drug/metabolite exporter (P-DME) (TC 2.A.7.4) family.</text>
</comment>
<evidence type="ECO:0000256" key="7">
    <source>
        <dbReference type="SAM" id="MobiDB-lite"/>
    </source>
</evidence>
<feature type="transmembrane region" description="Helical" evidence="6">
    <location>
        <begin position="287"/>
        <end position="309"/>
    </location>
</feature>
<feature type="transmembrane region" description="Helical" evidence="6">
    <location>
        <begin position="41"/>
        <end position="65"/>
    </location>
</feature>
<dbReference type="GeneID" id="113716597"/>
<evidence type="ECO:0000259" key="8">
    <source>
        <dbReference type="Pfam" id="PF00892"/>
    </source>
</evidence>
<evidence type="ECO:0000256" key="1">
    <source>
        <dbReference type="ARBA" id="ARBA00004141"/>
    </source>
</evidence>
<feature type="transmembrane region" description="Helical" evidence="6">
    <location>
        <begin position="223"/>
        <end position="244"/>
    </location>
</feature>
<dbReference type="OrthoDB" id="1733956at2759"/>
<dbReference type="Pfam" id="PF00892">
    <property type="entry name" value="EamA"/>
    <property type="match status" value="1"/>
</dbReference>
<dbReference type="GO" id="GO:0016020">
    <property type="term" value="C:membrane"/>
    <property type="evidence" value="ECO:0007669"/>
    <property type="project" value="UniProtKB-SubCell"/>
</dbReference>
<feature type="transmembrane region" description="Helical" evidence="6">
    <location>
        <begin position="315"/>
        <end position="338"/>
    </location>
</feature>
<evidence type="ECO:0000256" key="6">
    <source>
        <dbReference type="RuleBase" id="RU363077"/>
    </source>
</evidence>
<dbReference type="RefSeq" id="XP_027096793.1">
    <property type="nucleotide sequence ID" value="XM_027240992.2"/>
</dbReference>
<evidence type="ECO:0000256" key="4">
    <source>
        <dbReference type="ARBA" id="ARBA00022989"/>
    </source>
</evidence>
<feature type="transmembrane region" description="Helical" evidence="6">
    <location>
        <begin position="138"/>
        <end position="158"/>
    </location>
</feature>
<accession>A0A6P6V1T4</accession>
<keyword evidence="4 6" id="KW-1133">Transmembrane helix</keyword>
<reference evidence="10" key="2">
    <citation type="submission" date="2025-08" db="UniProtKB">
        <authorList>
            <consortium name="RefSeq"/>
        </authorList>
    </citation>
    <scope>IDENTIFICATION</scope>
    <source>
        <tissue evidence="10">Leaves</tissue>
    </source>
</reference>
<evidence type="ECO:0000256" key="5">
    <source>
        <dbReference type="ARBA" id="ARBA00023136"/>
    </source>
</evidence>
<feature type="transmembrane region" description="Helical" evidence="6">
    <location>
        <begin position="102"/>
        <end position="126"/>
    </location>
</feature>
<dbReference type="InterPro" id="IPR000620">
    <property type="entry name" value="EamA_dom"/>
</dbReference>
<feature type="compositionally biased region" description="Polar residues" evidence="7">
    <location>
        <begin position="359"/>
        <end position="368"/>
    </location>
</feature>
<dbReference type="PANTHER" id="PTHR31218">
    <property type="entry name" value="WAT1-RELATED PROTEIN"/>
    <property type="match status" value="1"/>
</dbReference>
<proteinExistence type="inferred from homology"/>
<dbReference type="AlphaFoldDB" id="A0A6P6V1T4"/>
<keyword evidence="9" id="KW-1185">Reference proteome</keyword>
<dbReference type="Proteomes" id="UP001652660">
    <property type="component" value="Chromosome 11c"/>
</dbReference>
<feature type="region of interest" description="Disordered" evidence="7">
    <location>
        <begin position="346"/>
        <end position="368"/>
    </location>
</feature>
<organism evidence="9 10">
    <name type="scientific">Coffea arabica</name>
    <name type="common">Arabian coffee</name>
    <dbReference type="NCBI Taxonomy" id="13443"/>
    <lineage>
        <taxon>Eukaryota</taxon>
        <taxon>Viridiplantae</taxon>
        <taxon>Streptophyta</taxon>
        <taxon>Embryophyta</taxon>
        <taxon>Tracheophyta</taxon>
        <taxon>Spermatophyta</taxon>
        <taxon>Magnoliopsida</taxon>
        <taxon>eudicotyledons</taxon>
        <taxon>Gunneridae</taxon>
        <taxon>Pentapetalae</taxon>
        <taxon>asterids</taxon>
        <taxon>lamiids</taxon>
        <taxon>Gentianales</taxon>
        <taxon>Rubiaceae</taxon>
        <taxon>Ixoroideae</taxon>
        <taxon>Gardenieae complex</taxon>
        <taxon>Bertiereae - Coffeeae clade</taxon>
        <taxon>Coffeeae</taxon>
        <taxon>Coffea</taxon>
    </lineage>
</organism>
<keyword evidence="5 6" id="KW-0472">Membrane</keyword>
<feature type="transmembrane region" description="Helical" evidence="6">
    <location>
        <begin position="77"/>
        <end position="96"/>
    </location>
</feature>
<evidence type="ECO:0000313" key="9">
    <source>
        <dbReference type="Proteomes" id="UP001652660"/>
    </source>
</evidence>
<evidence type="ECO:0000256" key="2">
    <source>
        <dbReference type="ARBA" id="ARBA00007635"/>
    </source>
</evidence>
<sequence>MGGMRTVLGEAIPSTVMFIMEFCTISLTIMAKTIISRGMSPFVFVVYTNALGSILLLLYSCLCYRNQSEQPLLSFQLLPRVFLLGLIGITVAQNLAFLGLSYGSPIVACGMGNLIPAFSFILAIIIRRKENDWKSLSSQVKAIGTVISFVGAASVALYKGPVVKQSPLPSFSLQLIPPPLLIFSSPQDENWILGCVLLAAASLAISVWNIIQVGTVEKYPQVMKIVSLYSLVGTLLSAILTVIIERDVDAWKLKLDMELLVIILTGIFGSVIRSSVHLWCMQKKGPLFASIFKPVGIPIASMFGCFLFADTFHYGSIIGALACGLGHYTLIWGQIMGYDEAGIKNHKSRSSPSDDQKTPLLQQEDSQV</sequence>